<feature type="compositionally biased region" description="Low complexity" evidence="1">
    <location>
        <begin position="7"/>
        <end position="32"/>
    </location>
</feature>
<evidence type="ECO:0000313" key="3">
    <source>
        <dbReference type="Proteomes" id="UP000194761"/>
    </source>
</evidence>
<sequence>MRSLAPLRGSRTSARLLRSRRPGPGATLTPGAAGARVIASDVGMEATRQACDHLEGASL</sequence>
<comment type="caution">
    <text evidence="2">The sequence shown here is derived from an EMBL/GenBank/DDBJ whole genome shotgun (WGS) entry which is preliminary data.</text>
</comment>
<name>A0A243RMB3_9ACTN</name>
<evidence type="ECO:0000256" key="1">
    <source>
        <dbReference type="SAM" id="MobiDB-lite"/>
    </source>
</evidence>
<dbReference type="Proteomes" id="UP000194761">
    <property type="component" value="Unassembled WGS sequence"/>
</dbReference>
<proteinExistence type="predicted"/>
<organism evidence="2 3">
    <name type="scientific">Streptosporangium minutum</name>
    <dbReference type="NCBI Taxonomy" id="569862"/>
    <lineage>
        <taxon>Bacteria</taxon>
        <taxon>Bacillati</taxon>
        <taxon>Actinomycetota</taxon>
        <taxon>Actinomycetes</taxon>
        <taxon>Streptosporangiales</taxon>
        <taxon>Streptosporangiaceae</taxon>
        <taxon>Streptosporangium</taxon>
    </lineage>
</organism>
<reference evidence="2 3" key="1">
    <citation type="submission" date="2017-05" db="EMBL/GenBank/DDBJ databases">
        <title>Biotechnological potential of actinobacteria isolated from South African environments.</title>
        <authorList>
            <person name="Le Roes-Hill M."/>
            <person name="Prins A."/>
            <person name="Durrell K.A."/>
        </authorList>
    </citation>
    <scope>NUCLEOTIDE SEQUENCE [LARGE SCALE GENOMIC DNA]</scope>
    <source>
        <strain evidence="2">M26</strain>
    </source>
</reference>
<protein>
    <submittedName>
        <fullName evidence="2">Uncharacterized protein</fullName>
    </submittedName>
</protein>
<feature type="region of interest" description="Disordered" evidence="1">
    <location>
        <begin position="1"/>
        <end position="32"/>
    </location>
</feature>
<keyword evidence="3" id="KW-1185">Reference proteome</keyword>
<dbReference type="EMBL" id="NGFP01000065">
    <property type="protein sequence ID" value="OUC96095.1"/>
    <property type="molecule type" value="Genomic_DNA"/>
</dbReference>
<dbReference type="AlphaFoldDB" id="A0A243RMB3"/>
<accession>A0A243RMB3</accession>
<evidence type="ECO:0000313" key="2">
    <source>
        <dbReference type="EMBL" id="OUC96095.1"/>
    </source>
</evidence>
<gene>
    <name evidence="2" type="ORF">CA984_16150</name>
</gene>